<protein>
    <submittedName>
        <fullName evidence="2">Uncharacterized protein</fullName>
    </submittedName>
</protein>
<organism evidence="2">
    <name type="scientific">bioreactor metagenome</name>
    <dbReference type="NCBI Taxonomy" id="1076179"/>
    <lineage>
        <taxon>unclassified sequences</taxon>
        <taxon>metagenomes</taxon>
        <taxon>ecological metagenomes</taxon>
    </lineage>
</organism>
<evidence type="ECO:0000313" key="2">
    <source>
        <dbReference type="EMBL" id="MPN35782.1"/>
    </source>
</evidence>
<dbReference type="AlphaFoldDB" id="A0A645HBP1"/>
<sequence length="136" mass="15488">MGHGVISAAEALQQGQHEKNQQRLEKLPAKQPQQKQGPHIDDIHHNQFHAVSVNFPFFLAWIAVSKYKINAAPNQFLIHIKKLPRPSLRFHYNAMMGERAIPCVKSDFQSVNFMGQSIAIYFGPFRQGQVPSREEA</sequence>
<evidence type="ECO:0000256" key="1">
    <source>
        <dbReference type="SAM" id="MobiDB-lite"/>
    </source>
</evidence>
<reference evidence="2" key="1">
    <citation type="submission" date="2019-08" db="EMBL/GenBank/DDBJ databases">
        <authorList>
            <person name="Kucharzyk K."/>
            <person name="Murdoch R.W."/>
            <person name="Higgins S."/>
            <person name="Loffler F."/>
        </authorList>
    </citation>
    <scope>NUCLEOTIDE SEQUENCE</scope>
</reference>
<feature type="region of interest" description="Disordered" evidence="1">
    <location>
        <begin position="11"/>
        <end position="39"/>
    </location>
</feature>
<feature type="compositionally biased region" description="Basic and acidic residues" evidence="1">
    <location>
        <begin position="16"/>
        <end position="28"/>
    </location>
</feature>
<accession>A0A645HBP1</accession>
<proteinExistence type="predicted"/>
<dbReference type="EMBL" id="VSSQ01089585">
    <property type="protein sequence ID" value="MPN35782.1"/>
    <property type="molecule type" value="Genomic_DNA"/>
</dbReference>
<comment type="caution">
    <text evidence="2">The sequence shown here is derived from an EMBL/GenBank/DDBJ whole genome shotgun (WGS) entry which is preliminary data.</text>
</comment>
<name>A0A645HBP1_9ZZZZ</name>
<gene>
    <name evidence="2" type="ORF">SDC9_183284</name>
</gene>